<comment type="caution">
    <text evidence="1">The sequence shown here is derived from an EMBL/GenBank/DDBJ whole genome shotgun (WGS) entry which is preliminary data.</text>
</comment>
<dbReference type="OrthoDB" id="2322297at2759"/>
<dbReference type="Gene3D" id="2.60.40.640">
    <property type="match status" value="1"/>
</dbReference>
<gene>
    <name evidence="1" type="ORF">F8M41_017764</name>
</gene>
<dbReference type="InterPro" id="IPR014752">
    <property type="entry name" value="Arrestin-like_C"/>
</dbReference>
<name>A0A8H4ELY3_GIGMA</name>
<dbReference type="AlphaFoldDB" id="A0A8H4ELY3"/>
<reference evidence="1 2" key="1">
    <citation type="journal article" date="2019" name="Environ. Microbiol.">
        <title>At the nexus of three kingdoms: the genome of the mycorrhizal fungus Gigaspora margarita provides insights into plant, endobacterial and fungal interactions.</title>
        <authorList>
            <person name="Venice F."/>
            <person name="Ghignone S."/>
            <person name="Salvioli di Fossalunga A."/>
            <person name="Amselem J."/>
            <person name="Novero M."/>
            <person name="Xianan X."/>
            <person name="Sedzielewska Toro K."/>
            <person name="Morin E."/>
            <person name="Lipzen A."/>
            <person name="Grigoriev I.V."/>
            <person name="Henrissat B."/>
            <person name="Martin F.M."/>
            <person name="Bonfante P."/>
        </authorList>
    </citation>
    <scope>NUCLEOTIDE SEQUENCE [LARGE SCALE GENOMIC DNA]</scope>
    <source>
        <strain evidence="1 2">BEG34</strain>
    </source>
</reference>
<keyword evidence="2" id="KW-1185">Reference proteome</keyword>
<organism evidence="1 2">
    <name type="scientific">Gigaspora margarita</name>
    <dbReference type="NCBI Taxonomy" id="4874"/>
    <lineage>
        <taxon>Eukaryota</taxon>
        <taxon>Fungi</taxon>
        <taxon>Fungi incertae sedis</taxon>
        <taxon>Mucoromycota</taxon>
        <taxon>Glomeromycotina</taxon>
        <taxon>Glomeromycetes</taxon>
        <taxon>Diversisporales</taxon>
        <taxon>Gigasporaceae</taxon>
        <taxon>Gigaspora</taxon>
    </lineage>
</organism>
<dbReference type="Proteomes" id="UP000439903">
    <property type="component" value="Unassembled WGS sequence"/>
</dbReference>
<evidence type="ECO:0000313" key="2">
    <source>
        <dbReference type="Proteomes" id="UP000439903"/>
    </source>
</evidence>
<sequence>MNDDEKRILNGPPRTSYIEYHKHAFFTYSSKEVETFQHGYLGIGPSYITGNFHLCYPASEPLHLKKVEISLVGQESALYESIFYRLHNSFSRGFCQYTYDAWENSKFQRITNLTLKFNIKLEDDLPGSFEVDSTINASINYILKATIISDKNVEKIVSVKCHINRWCLPVEYLEQPIVMKNPDQDKTTEEYKVGDIIVGCELKKFLWCMGDKISMFINLTSLKQNITEINIKEIKLHLLELQYVMNDNEIVAGNRLESTGVIIDKKKLSILPHPSGSKYTFEVGMRIPSKHHTKFTPANISTRTLQHIQTVHRLKAIIKFNSGDHLVFQGDIGIINSLTPEEIKEGINKGHINP</sequence>
<evidence type="ECO:0008006" key="3">
    <source>
        <dbReference type="Google" id="ProtNLM"/>
    </source>
</evidence>
<proteinExistence type="predicted"/>
<accession>A0A8H4ELY3</accession>
<protein>
    <recommendedName>
        <fullName evidence="3">Arrestin C-terminal-like domain-containing protein</fullName>
    </recommendedName>
</protein>
<evidence type="ECO:0000313" key="1">
    <source>
        <dbReference type="EMBL" id="KAF0513450.1"/>
    </source>
</evidence>
<dbReference type="EMBL" id="WTPW01000415">
    <property type="protein sequence ID" value="KAF0513450.1"/>
    <property type="molecule type" value="Genomic_DNA"/>
</dbReference>